<organism evidence="1 2">
    <name type="scientific">Mucuna pruriens</name>
    <name type="common">Velvet bean</name>
    <name type="synonym">Dolichos pruriens</name>
    <dbReference type="NCBI Taxonomy" id="157652"/>
    <lineage>
        <taxon>Eukaryota</taxon>
        <taxon>Viridiplantae</taxon>
        <taxon>Streptophyta</taxon>
        <taxon>Embryophyta</taxon>
        <taxon>Tracheophyta</taxon>
        <taxon>Spermatophyta</taxon>
        <taxon>Magnoliopsida</taxon>
        <taxon>eudicotyledons</taxon>
        <taxon>Gunneridae</taxon>
        <taxon>Pentapetalae</taxon>
        <taxon>rosids</taxon>
        <taxon>fabids</taxon>
        <taxon>Fabales</taxon>
        <taxon>Fabaceae</taxon>
        <taxon>Papilionoideae</taxon>
        <taxon>50 kb inversion clade</taxon>
        <taxon>NPAAA clade</taxon>
        <taxon>indigoferoid/millettioid clade</taxon>
        <taxon>Phaseoleae</taxon>
        <taxon>Mucuna</taxon>
    </lineage>
</organism>
<evidence type="ECO:0000313" key="2">
    <source>
        <dbReference type="Proteomes" id="UP000257109"/>
    </source>
</evidence>
<accession>A0A371F2H7</accession>
<keyword evidence="2" id="KW-1185">Reference proteome</keyword>
<proteinExistence type="predicted"/>
<dbReference type="PANTHER" id="PTHR34676">
    <property type="entry name" value="DUF4219 DOMAIN-CONTAINING PROTEIN-RELATED"/>
    <property type="match status" value="1"/>
</dbReference>
<dbReference type="PANTHER" id="PTHR34676:SF27">
    <property type="entry name" value="ASPARTYL-TRNA SYNTHETASE"/>
    <property type="match status" value="1"/>
</dbReference>
<dbReference type="OrthoDB" id="1000712at2759"/>
<name>A0A371F2H7_MUCPR</name>
<sequence length="166" mass="19174">MAFFKACHIDMWDIVENGNYILTNKEGIEIRSSSNKEQKTRYLPNSKARNFPMCALTESKYEKAHSCKSSKEMLDTLALAYEDMSQVRNSKISMLVHKYELFKMEDNEAIDLILPRRCKPQVITLRASKDLKKLPMEELLDTLKDHGMKLNKDEGQRKGKSIALKA</sequence>
<comment type="caution">
    <text evidence="1">The sequence shown here is derived from an EMBL/GenBank/DDBJ whole genome shotgun (WGS) entry which is preliminary data.</text>
</comment>
<feature type="non-terminal residue" evidence="1">
    <location>
        <position position="1"/>
    </location>
</feature>
<dbReference type="AlphaFoldDB" id="A0A371F2H7"/>
<protein>
    <submittedName>
        <fullName evidence="1">Uncharacterized protein</fullName>
    </submittedName>
</protein>
<evidence type="ECO:0000313" key="1">
    <source>
        <dbReference type="EMBL" id="RDX72475.1"/>
    </source>
</evidence>
<dbReference type="Pfam" id="PF14223">
    <property type="entry name" value="Retrotran_gag_2"/>
    <property type="match status" value="1"/>
</dbReference>
<gene>
    <name evidence="1" type="ORF">CR513_48038</name>
</gene>
<reference evidence="1" key="1">
    <citation type="submission" date="2018-05" db="EMBL/GenBank/DDBJ databases">
        <title>Draft genome of Mucuna pruriens seed.</title>
        <authorList>
            <person name="Nnadi N.E."/>
            <person name="Vos R."/>
            <person name="Hasami M.H."/>
            <person name="Devisetty U.K."/>
            <person name="Aguiy J.C."/>
        </authorList>
    </citation>
    <scope>NUCLEOTIDE SEQUENCE [LARGE SCALE GENOMIC DNA]</scope>
    <source>
        <strain evidence="1">JCA_2017</strain>
    </source>
</reference>
<dbReference type="EMBL" id="QJKJ01010891">
    <property type="protein sequence ID" value="RDX72475.1"/>
    <property type="molecule type" value="Genomic_DNA"/>
</dbReference>
<dbReference type="Proteomes" id="UP000257109">
    <property type="component" value="Unassembled WGS sequence"/>
</dbReference>